<feature type="region of interest" description="Disordered" evidence="1">
    <location>
        <begin position="1"/>
        <end position="163"/>
    </location>
</feature>
<evidence type="ECO:0000256" key="1">
    <source>
        <dbReference type="SAM" id="MobiDB-lite"/>
    </source>
</evidence>
<accession>A0A1M2VWQ2</accession>
<keyword evidence="4" id="KW-1185">Reference proteome</keyword>
<feature type="region of interest" description="Disordered" evidence="1">
    <location>
        <begin position="429"/>
        <end position="465"/>
    </location>
</feature>
<organism evidence="3 4">
    <name type="scientific">Trametes pubescens</name>
    <name type="common">White-rot fungus</name>
    <dbReference type="NCBI Taxonomy" id="154538"/>
    <lineage>
        <taxon>Eukaryota</taxon>
        <taxon>Fungi</taxon>
        <taxon>Dikarya</taxon>
        <taxon>Basidiomycota</taxon>
        <taxon>Agaricomycotina</taxon>
        <taxon>Agaricomycetes</taxon>
        <taxon>Polyporales</taxon>
        <taxon>Polyporaceae</taxon>
        <taxon>Trametes</taxon>
    </lineage>
</organism>
<feature type="compositionally biased region" description="Low complexity" evidence="1">
    <location>
        <begin position="71"/>
        <end position="83"/>
    </location>
</feature>
<keyword evidence="2" id="KW-0472">Membrane</keyword>
<evidence type="ECO:0000256" key="2">
    <source>
        <dbReference type="SAM" id="Phobius"/>
    </source>
</evidence>
<feature type="compositionally biased region" description="Polar residues" evidence="1">
    <location>
        <begin position="443"/>
        <end position="457"/>
    </location>
</feature>
<feature type="compositionally biased region" description="Polar residues" evidence="1">
    <location>
        <begin position="89"/>
        <end position="122"/>
    </location>
</feature>
<feature type="compositionally biased region" description="Low complexity" evidence="1">
    <location>
        <begin position="23"/>
        <end position="59"/>
    </location>
</feature>
<dbReference type="AlphaFoldDB" id="A0A1M2VWQ2"/>
<evidence type="ECO:0000313" key="3">
    <source>
        <dbReference type="EMBL" id="OJT11976.1"/>
    </source>
</evidence>
<evidence type="ECO:0000313" key="4">
    <source>
        <dbReference type="Proteomes" id="UP000184267"/>
    </source>
</evidence>
<feature type="region of interest" description="Disordered" evidence="1">
    <location>
        <begin position="387"/>
        <end position="411"/>
    </location>
</feature>
<feature type="compositionally biased region" description="Polar residues" evidence="1">
    <location>
        <begin position="310"/>
        <end position="322"/>
    </location>
</feature>
<proteinExistence type="predicted"/>
<dbReference type="STRING" id="154538.A0A1M2VWQ2"/>
<name>A0A1M2VWQ2_TRAPU</name>
<sequence length="465" mass="48305">MDIYVADPTATTQTFASIPLPPSTTTMKTTAVAPPPTTDTTPATDTTPTSMPTRTSIPTQTATPKDPIPSPTDTSGSTGSEDGNPPIGISTSISRGTAISTSVLPTMSSSPTALSTDGASPNTSSVISSAVMAAMPASPDPPSSSSFATPPTTSDSGPHESSPKVTITLSAALGVTALIAIVLTIVFCVRRRRRRRRMHVALPSRLPENLRVADEDATWKRKGEHEATMRDVHLAAPVACSSPIASTIASSDPFSVHASNLDNDRIISPTTTPQSPQSDTGGSARPLLRRTASHSPSDAMSAVGKAASSLRRTSSTQHSSDMWSRDGVVGEATRAAHPGTLDVGNVEGSEKGKGAAFIRGVEKITTGPDERAFAERRQRLSLPAISPAQPLSLTPPPSGTTTPSARLSMGTSGTRFVPVMVLMEMREAELEEHNQPPPPYQPRSSQEAVGASSSTLIGTKYGGEL</sequence>
<feature type="transmembrane region" description="Helical" evidence="2">
    <location>
        <begin position="167"/>
        <end position="189"/>
    </location>
</feature>
<reference evidence="3 4" key="1">
    <citation type="submission" date="2016-10" db="EMBL/GenBank/DDBJ databases">
        <title>Genome sequence of the basidiomycete white-rot fungus Trametes pubescens.</title>
        <authorList>
            <person name="Makela M.R."/>
            <person name="Granchi Z."/>
            <person name="Peng M."/>
            <person name="De Vries R.P."/>
            <person name="Grigoriev I."/>
            <person name="Riley R."/>
            <person name="Hilden K."/>
        </authorList>
    </citation>
    <scope>NUCLEOTIDE SEQUENCE [LARGE SCALE GENOMIC DNA]</scope>
    <source>
        <strain evidence="3 4">FBCC735</strain>
    </source>
</reference>
<feature type="region of interest" description="Disordered" evidence="1">
    <location>
        <begin position="263"/>
        <end position="325"/>
    </location>
</feature>
<gene>
    <name evidence="3" type="ORF">TRAPUB_11471</name>
</gene>
<dbReference type="Proteomes" id="UP000184267">
    <property type="component" value="Unassembled WGS sequence"/>
</dbReference>
<protein>
    <submittedName>
        <fullName evidence="3">Uncharacterized protein</fullName>
    </submittedName>
</protein>
<feature type="compositionally biased region" description="Low complexity" evidence="1">
    <location>
        <begin position="268"/>
        <end position="278"/>
    </location>
</feature>
<comment type="caution">
    <text evidence="3">The sequence shown here is derived from an EMBL/GenBank/DDBJ whole genome shotgun (WGS) entry which is preliminary data.</text>
</comment>
<keyword evidence="2" id="KW-1133">Transmembrane helix</keyword>
<dbReference type="EMBL" id="MNAD01000546">
    <property type="protein sequence ID" value="OJT11976.1"/>
    <property type="molecule type" value="Genomic_DNA"/>
</dbReference>
<keyword evidence="2" id="KW-0812">Transmembrane</keyword>
<feature type="compositionally biased region" description="Low complexity" evidence="1">
    <location>
        <begin position="123"/>
        <end position="156"/>
    </location>
</feature>